<dbReference type="AlphaFoldDB" id="A0AAD5RDE2"/>
<organism evidence="1 2">
    <name type="scientific">Parelaphostrongylus tenuis</name>
    <name type="common">Meningeal worm</name>
    <dbReference type="NCBI Taxonomy" id="148309"/>
    <lineage>
        <taxon>Eukaryota</taxon>
        <taxon>Metazoa</taxon>
        <taxon>Ecdysozoa</taxon>
        <taxon>Nematoda</taxon>
        <taxon>Chromadorea</taxon>
        <taxon>Rhabditida</taxon>
        <taxon>Rhabditina</taxon>
        <taxon>Rhabditomorpha</taxon>
        <taxon>Strongyloidea</taxon>
        <taxon>Metastrongylidae</taxon>
        <taxon>Parelaphostrongylus</taxon>
    </lineage>
</organism>
<proteinExistence type="predicted"/>
<gene>
    <name evidence="1" type="ORF">KIN20_037061</name>
</gene>
<name>A0AAD5RDE2_PARTN</name>
<evidence type="ECO:0000313" key="1">
    <source>
        <dbReference type="EMBL" id="KAJ1374380.1"/>
    </source>
</evidence>
<dbReference type="Proteomes" id="UP001196413">
    <property type="component" value="Unassembled WGS sequence"/>
</dbReference>
<protein>
    <submittedName>
        <fullName evidence="1">Uncharacterized protein</fullName>
    </submittedName>
</protein>
<reference evidence="1" key="1">
    <citation type="submission" date="2021-06" db="EMBL/GenBank/DDBJ databases">
        <title>Parelaphostrongylus tenuis whole genome reference sequence.</title>
        <authorList>
            <person name="Garwood T.J."/>
            <person name="Larsen P.A."/>
            <person name="Fountain-Jones N.M."/>
            <person name="Garbe J.R."/>
            <person name="Macchietto M.G."/>
            <person name="Kania S.A."/>
            <person name="Gerhold R.W."/>
            <person name="Richards J.E."/>
            <person name="Wolf T.M."/>
        </authorList>
    </citation>
    <scope>NUCLEOTIDE SEQUENCE</scope>
    <source>
        <strain evidence="1">MNPRO001-30</strain>
        <tissue evidence="1">Meninges</tissue>
    </source>
</reference>
<sequence>MIRTAKAEVDDDIDSWEDHWKLQSQVNTALIYHSELDDNEEIDWEKFWILDLAGNEEFTPSEKGEKYEDIKDGTISTQLSKKERTVTTDVSHGMNSQPHYQIKAIAYNGLVSVWRSLQNDKDLLKTYHDIFGDQLRSNIQGEVDKGKTSRTS</sequence>
<comment type="caution">
    <text evidence="1">The sequence shown here is derived from an EMBL/GenBank/DDBJ whole genome shotgun (WGS) entry which is preliminary data.</text>
</comment>
<keyword evidence="2" id="KW-1185">Reference proteome</keyword>
<accession>A0AAD5RDE2</accession>
<evidence type="ECO:0000313" key="2">
    <source>
        <dbReference type="Proteomes" id="UP001196413"/>
    </source>
</evidence>
<dbReference type="EMBL" id="JAHQIW010007455">
    <property type="protein sequence ID" value="KAJ1374380.1"/>
    <property type="molecule type" value="Genomic_DNA"/>
</dbReference>